<evidence type="ECO:0000313" key="2">
    <source>
        <dbReference type="EMBL" id="KGN40162.1"/>
    </source>
</evidence>
<organism evidence="2 3">
    <name type="scientific">Knoellia aerolata DSM 18566</name>
    <dbReference type="NCBI Taxonomy" id="1385519"/>
    <lineage>
        <taxon>Bacteria</taxon>
        <taxon>Bacillati</taxon>
        <taxon>Actinomycetota</taxon>
        <taxon>Actinomycetes</taxon>
        <taxon>Micrococcales</taxon>
        <taxon>Intrasporangiaceae</taxon>
        <taxon>Knoellia</taxon>
    </lineage>
</organism>
<feature type="signal peptide" evidence="1">
    <location>
        <begin position="1"/>
        <end position="31"/>
    </location>
</feature>
<accession>A0A0A0JVR4</accession>
<dbReference type="STRING" id="1385519.N801_13115"/>
<dbReference type="OrthoDB" id="9841848at2"/>
<protein>
    <submittedName>
        <fullName evidence="2">Uncharacterized protein</fullName>
    </submittedName>
</protein>
<evidence type="ECO:0000313" key="3">
    <source>
        <dbReference type="Proteomes" id="UP000030013"/>
    </source>
</evidence>
<comment type="caution">
    <text evidence="2">The sequence shown here is derived from an EMBL/GenBank/DDBJ whole genome shotgun (WGS) entry which is preliminary data.</text>
</comment>
<name>A0A0A0JVR4_9MICO</name>
<dbReference type="Proteomes" id="UP000030013">
    <property type="component" value="Unassembled WGS sequence"/>
</dbReference>
<proteinExistence type="predicted"/>
<dbReference type="EMBL" id="AVPL01000051">
    <property type="protein sequence ID" value="KGN40162.1"/>
    <property type="molecule type" value="Genomic_DNA"/>
</dbReference>
<evidence type="ECO:0000256" key="1">
    <source>
        <dbReference type="SAM" id="SignalP"/>
    </source>
</evidence>
<gene>
    <name evidence="2" type="ORF">N801_13115</name>
</gene>
<dbReference type="AlphaFoldDB" id="A0A0A0JVR4"/>
<reference evidence="2 3" key="1">
    <citation type="submission" date="2013-08" db="EMBL/GenBank/DDBJ databases">
        <title>The genome sequence of Knoellia aerolata.</title>
        <authorList>
            <person name="Zhu W."/>
            <person name="Wang G."/>
        </authorList>
    </citation>
    <scope>NUCLEOTIDE SEQUENCE [LARGE SCALE GENOMIC DNA]</scope>
    <source>
        <strain evidence="2 3">DSM 18566</strain>
    </source>
</reference>
<keyword evidence="3" id="KW-1185">Reference proteome</keyword>
<dbReference type="eggNOG" id="ENOG50321B3">
    <property type="taxonomic scope" value="Bacteria"/>
</dbReference>
<keyword evidence="1" id="KW-0732">Signal</keyword>
<sequence length="292" mass="30150">MPAPTLRRVAVTAATAALTGLGVVAVGPAHAASAELAYTCTLFSFEDGVEVDDLDADDRALLESAKEGDVPLAELEAEIPGLVEIPGLEATATFDSAIEDGATARAGSTVELEPVAASFTLSPEIGAELRALGITEGEAGAMLFAGIEETGLERDTEFYFDTVSIPESGPLTLSTEDGFAEDFRVNAPGTFTYVAGEVELFIAVEDEESILFAGLTCTPDEDQDLTIDQVVAAAAPTPTPTPTAPGPVRPDVVQTDAAQPTSPAWLPVASLGLGSILVVGAASRLRRRAPRH</sequence>
<feature type="chain" id="PRO_5001964614" evidence="1">
    <location>
        <begin position="32"/>
        <end position="292"/>
    </location>
</feature>
<dbReference type="RefSeq" id="WP_035939530.1">
    <property type="nucleotide sequence ID" value="NZ_AVPL01000051.1"/>
</dbReference>